<gene>
    <name evidence="1" type="ORF">GYM71_06415</name>
</gene>
<name>A0ABX8W626_9LACO</name>
<dbReference type="Proteomes" id="UP000826550">
    <property type="component" value="Chromosome"/>
</dbReference>
<dbReference type="EMBL" id="CP048268">
    <property type="protein sequence ID" value="QYN53074.1"/>
    <property type="molecule type" value="Genomic_DNA"/>
</dbReference>
<dbReference type="RefSeq" id="WP_220219874.1">
    <property type="nucleotide sequence ID" value="NZ_CP048268.1"/>
</dbReference>
<keyword evidence="2" id="KW-1185">Reference proteome</keyword>
<sequence>MEIEAENNKKIKVKPGDIVALESNHFNNWTGITEYYLVSHNNYRYYLVNIETGEIFMNTYPSLSKINDLVRMDEGHVYSGNSAKLILKGNA</sequence>
<accession>A0ABX8W626</accession>
<evidence type="ECO:0000313" key="2">
    <source>
        <dbReference type="Proteomes" id="UP000826550"/>
    </source>
</evidence>
<organism evidence="1 2">
    <name type="scientific">Lactobacillus panisapium</name>
    <dbReference type="NCBI Taxonomy" id="2012495"/>
    <lineage>
        <taxon>Bacteria</taxon>
        <taxon>Bacillati</taxon>
        <taxon>Bacillota</taxon>
        <taxon>Bacilli</taxon>
        <taxon>Lactobacillales</taxon>
        <taxon>Lactobacillaceae</taxon>
        <taxon>Lactobacillus</taxon>
    </lineage>
</organism>
<protein>
    <submittedName>
        <fullName evidence="1">Uncharacterized protein</fullName>
    </submittedName>
</protein>
<reference evidence="1 2" key="1">
    <citation type="submission" date="2020-01" db="EMBL/GenBank/DDBJ databases">
        <title>Vast differences in strain-level diversity in the gut microbiota of two closely related honey bee species.</title>
        <authorList>
            <person name="Ellegaard K.M."/>
            <person name="Suenami S."/>
            <person name="Miyazaki R."/>
            <person name="Engel P."/>
        </authorList>
    </citation>
    <scope>NUCLEOTIDE SEQUENCE [LARGE SCALE GENOMIC DNA]</scope>
    <source>
        <strain evidence="1 2">ESL0416</strain>
    </source>
</reference>
<proteinExistence type="predicted"/>
<evidence type="ECO:0000313" key="1">
    <source>
        <dbReference type="EMBL" id="QYN53074.1"/>
    </source>
</evidence>